<dbReference type="InterPro" id="IPR038601">
    <property type="entry name" value="MttB-like_sf"/>
</dbReference>
<evidence type="ECO:0000256" key="5">
    <source>
        <dbReference type="SAM" id="MobiDB-lite"/>
    </source>
</evidence>
<protein>
    <recommendedName>
        <fullName evidence="4">Methyltransferase</fullName>
        <ecNumber evidence="4">2.1.1.-</ecNumber>
    </recommendedName>
</protein>
<proteinExistence type="inferred from homology"/>
<dbReference type="EC" id="2.1.1.-" evidence="4"/>
<evidence type="ECO:0000256" key="1">
    <source>
        <dbReference type="ARBA" id="ARBA00007137"/>
    </source>
</evidence>
<accession>A0A0M6ZFC9</accession>
<keyword evidence="7" id="KW-1185">Reference proteome</keyword>
<reference evidence="7" key="1">
    <citation type="submission" date="2015-07" db="EMBL/GenBank/DDBJ databases">
        <authorList>
            <person name="Rodrigo-Torres Lidia"/>
            <person name="Arahal R.David."/>
        </authorList>
    </citation>
    <scope>NUCLEOTIDE SEQUENCE [LARGE SCALE GENOMIC DNA]</scope>
    <source>
        <strain evidence="7">CECT 5096</strain>
    </source>
</reference>
<dbReference type="Gene3D" id="3.20.20.480">
    <property type="entry name" value="Trimethylamine methyltransferase-like"/>
    <property type="match status" value="1"/>
</dbReference>
<evidence type="ECO:0000256" key="2">
    <source>
        <dbReference type="ARBA" id="ARBA00022603"/>
    </source>
</evidence>
<dbReference type="EMBL" id="CXWC01000003">
    <property type="protein sequence ID" value="CTQ68430.1"/>
    <property type="molecule type" value="Genomic_DNA"/>
</dbReference>
<evidence type="ECO:0000313" key="7">
    <source>
        <dbReference type="Proteomes" id="UP000049983"/>
    </source>
</evidence>
<dbReference type="Proteomes" id="UP000049983">
    <property type="component" value="Unassembled WGS sequence"/>
</dbReference>
<dbReference type="GO" id="GO:0008168">
    <property type="term" value="F:methyltransferase activity"/>
    <property type="evidence" value="ECO:0007669"/>
    <property type="project" value="UniProtKB-KW"/>
</dbReference>
<dbReference type="InterPro" id="IPR010426">
    <property type="entry name" value="MTTB_MeTrfase"/>
</dbReference>
<dbReference type="Pfam" id="PF06253">
    <property type="entry name" value="MTTB"/>
    <property type="match status" value="1"/>
</dbReference>
<gene>
    <name evidence="6" type="ORF">LA5096_01807</name>
</gene>
<keyword evidence="3 4" id="KW-0808">Transferase</keyword>
<comment type="similarity">
    <text evidence="1 4">Belongs to the trimethylamine methyltransferase family.</text>
</comment>
<evidence type="ECO:0000313" key="6">
    <source>
        <dbReference type="EMBL" id="CTQ68430.1"/>
    </source>
</evidence>
<dbReference type="GO" id="GO:0015948">
    <property type="term" value="P:methanogenesis"/>
    <property type="evidence" value="ECO:0007669"/>
    <property type="project" value="UniProtKB-UniRule"/>
</dbReference>
<feature type="region of interest" description="Disordered" evidence="5">
    <location>
        <begin position="1"/>
        <end position="25"/>
    </location>
</feature>
<organism evidence="6 7">
    <name type="scientific">Roseibium album</name>
    <dbReference type="NCBI Taxonomy" id="311410"/>
    <lineage>
        <taxon>Bacteria</taxon>
        <taxon>Pseudomonadati</taxon>
        <taxon>Pseudomonadota</taxon>
        <taxon>Alphaproteobacteria</taxon>
        <taxon>Hyphomicrobiales</taxon>
        <taxon>Stappiaceae</taxon>
        <taxon>Roseibium</taxon>
    </lineage>
</organism>
<evidence type="ECO:0000256" key="3">
    <source>
        <dbReference type="ARBA" id="ARBA00022679"/>
    </source>
</evidence>
<dbReference type="PIRSF" id="PIRSF037567">
    <property type="entry name" value="MTTB_MeTrfase"/>
    <property type="match status" value="1"/>
</dbReference>
<dbReference type="AlphaFoldDB" id="A0A0M6ZFC9"/>
<dbReference type="STRING" id="311410.LA5095_04828"/>
<dbReference type="GO" id="GO:0032259">
    <property type="term" value="P:methylation"/>
    <property type="evidence" value="ECO:0007669"/>
    <property type="project" value="UniProtKB-KW"/>
</dbReference>
<name>A0A0M6ZFC9_9HYPH</name>
<sequence length="544" mass="60515">MRPVFGFGQENAAPNEQAEVKADQNSETFMNVAARSRSGGRAGRRALRTAPDHDMLPGLARNLPLCEPLDEDQIRKLDDASMSILEDVGIIFRDPIALDDWKKAGARVDGERVYLDREHVRELIRTIPSSFTYHARNPKKNVPVGGNRTIFVPMTGAPFLRDLDGVRRNPMLDDLAMFHKLSHMLPAIHSSAHHIVEPYDHPISHRHLRITYSSMKHSDKTFMGMTTSPKNAEDVMDMCAILFGEEYLENHPVTTGNCNGNSPLVWDETMLGAMRAFSKRNQPVLCSPFVLGGANTPASVVPAVAQLNAEALSALAYTQVIRKGAPAIYGHYLSTVSMRSGAPMAGTPEISLMNFLIGQLARYYDVPWRSSGSLGGAKTFDAQAGYESATTLNAVIHAGANYIWHAAGWNEAGMHCCVAKFIVDAEQCAMVYRMAEGPRWDDFDEALAAVRDVGPGGHYLGHPHTQENFQRAFFMPDMFDNNSIEQWKAEGEVEITERALKQARKLLSEYQEPKLDEARNEALLDYIARREREIPAEDALNQDY</sequence>
<keyword evidence="2 6" id="KW-0489">Methyltransferase</keyword>
<evidence type="ECO:0000256" key="4">
    <source>
        <dbReference type="PIRNR" id="PIRNR037567"/>
    </source>
</evidence>